<feature type="region of interest" description="Disordered" evidence="1">
    <location>
        <begin position="136"/>
        <end position="166"/>
    </location>
</feature>
<gene>
    <name evidence="2" type="ORF">Micbo1qcDRAFT_195879</name>
</gene>
<dbReference type="InParanoid" id="A0A136J1P1"/>
<dbReference type="Proteomes" id="UP000070501">
    <property type="component" value="Unassembled WGS sequence"/>
</dbReference>
<reference evidence="3" key="1">
    <citation type="submission" date="2016-02" db="EMBL/GenBank/DDBJ databases">
        <title>Draft genome sequence of Microdochium bolleyi, a fungal endophyte of beachgrass.</title>
        <authorList>
            <consortium name="DOE Joint Genome Institute"/>
            <person name="David A.S."/>
            <person name="May G."/>
            <person name="Haridas S."/>
            <person name="Lim J."/>
            <person name="Wang M."/>
            <person name="Labutti K."/>
            <person name="Lipzen A."/>
            <person name="Barry K."/>
            <person name="Grigoriev I.V."/>
        </authorList>
    </citation>
    <scope>NUCLEOTIDE SEQUENCE [LARGE SCALE GENOMIC DNA]</scope>
    <source>
        <strain evidence="3">J235TASD1</strain>
    </source>
</reference>
<feature type="region of interest" description="Disordered" evidence="1">
    <location>
        <begin position="1"/>
        <end position="53"/>
    </location>
</feature>
<feature type="compositionally biased region" description="Polar residues" evidence="1">
    <location>
        <begin position="8"/>
        <end position="22"/>
    </location>
</feature>
<dbReference type="AlphaFoldDB" id="A0A136J1P1"/>
<dbReference type="InterPro" id="IPR021463">
    <property type="entry name" value="Methyltransf_34"/>
</dbReference>
<accession>A0A136J1P1</accession>
<name>A0A136J1P1_9PEZI</name>
<keyword evidence="3" id="KW-1185">Reference proteome</keyword>
<dbReference type="Pfam" id="PF11312">
    <property type="entry name" value="Methyltransf_34"/>
    <property type="match status" value="2"/>
</dbReference>
<feature type="compositionally biased region" description="Basic and acidic residues" evidence="1">
    <location>
        <begin position="145"/>
        <end position="154"/>
    </location>
</feature>
<evidence type="ECO:0008006" key="4">
    <source>
        <dbReference type="Google" id="ProtNLM"/>
    </source>
</evidence>
<evidence type="ECO:0000256" key="1">
    <source>
        <dbReference type="SAM" id="MobiDB-lite"/>
    </source>
</evidence>
<dbReference type="OrthoDB" id="6419443at2759"/>
<evidence type="ECO:0000313" key="2">
    <source>
        <dbReference type="EMBL" id="KXJ91075.1"/>
    </source>
</evidence>
<proteinExistence type="predicted"/>
<feature type="compositionally biased region" description="Acidic residues" evidence="1">
    <location>
        <begin position="38"/>
        <end position="53"/>
    </location>
</feature>
<sequence>MASKASPAASQQRRIKNTASKQIRNRSRRQRTEKAADDDAGSDDDLDGGGTVDDDALIEQRHQQRLLDIFRDSFRPALEHESFSTVLQEIKQALYERDFERAFGEPRHLEVYAARWSPTRALCYARILDEMRDELEQMTQSTSDDDIRSEHSDTAEGDLAEGVQEPDIKEADQTLEDQPEPRPSCPLQVLAIGGGAAEIVAFGSYMSQLPSDQSGHITLLDVGPWGEVVQTLHAHVTTPPVLSKYANAAAKAANAALVAPPEKFTSSFVQRDILDVGSSAEDLRGLLSSPGPATEPETAGAVVSTATGSPRTAAAQPILITLLFTLNELYTTSGIGKTTKFLRNLTAVAAPGTLLLVVDSPGSYSEASVGKEGAKKKYPMQWLLEHTLLESQRDAEKRRAAAARRRKAQEKGDEQGAAEGQSQDSVEGQGRQPAGEEKEDENTEAAVTAGGVAWEKVEAHSHDSVWFRMPENLRYPIALENMRYQMHVYRAV</sequence>
<feature type="region of interest" description="Disordered" evidence="1">
    <location>
        <begin position="393"/>
        <end position="446"/>
    </location>
</feature>
<evidence type="ECO:0000313" key="3">
    <source>
        <dbReference type="Proteomes" id="UP000070501"/>
    </source>
</evidence>
<organism evidence="2 3">
    <name type="scientific">Microdochium bolleyi</name>
    <dbReference type="NCBI Taxonomy" id="196109"/>
    <lineage>
        <taxon>Eukaryota</taxon>
        <taxon>Fungi</taxon>
        <taxon>Dikarya</taxon>
        <taxon>Ascomycota</taxon>
        <taxon>Pezizomycotina</taxon>
        <taxon>Sordariomycetes</taxon>
        <taxon>Xylariomycetidae</taxon>
        <taxon>Xylariales</taxon>
        <taxon>Microdochiaceae</taxon>
        <taxon>Microdochium</taxon>
    </lineage>
</organism>
<dbReference type="FunCoup" id="A0A136J1P1">
    <property type="interactions" value="29"/>
</dbReference>
<dbReference type="EMBL" id="KQ964251">
    <property type="protein sequence ID" value="KXJ91075.1"/>
    <property type="molecule type" value="Genomic_DNA"/>
</dbReference>
<protein>
    <recommendedName>
        <fullName evidence="4">25S rRNA (Uridine(2843)-N(3))-methyltransferase</fullName>
    </recommendedName>
</protein>